<keyword evidence="2" id="KW-1185">Reference proteome</keyword>
<sequence>ILRLLPWRELMVLRGTMASPLNQGFCTRNPLDCFQIEWNRSELGLESNGIGPELVGIDPR</sequence>
<gene>
    <name evidence="1" type="ORF">XAT740_LOCUS55220</name>
</gene>
<proteinExistence type="predicted"/>
<feature type="non-terminal residue" evidence="1">
    <location>
        <position position="1"/>
    </location>
</feature>
<organism evidence="1 2">
    <name type="scientific">Adineta ricciae</name>
    <name type="common">Rotifer</name>
    <dbReference type="NCBI Taxonomy" id="249248"/>
    <lineage>
        <taxon>Eukaryota</taxon>
        <taxon>Metazoa</taxon>
        <taxon>Spiralia</taxon>
        <taxon>Gnathifera</taxon>
        <taxon>Rotifera</taxon>
        <taxon>Eurotatoria</taxon>
        <taxon>Bdelloidea</taxon>
        <taxon>Adinetida</taxon>
        <taxon>Adinetidae</taxon>
        <taxon>Adineta</taxon>
    </lineage>
</organism>
<evidence type="ECO:0000313" key="1">
    <source>
        <dbReference type="EMBL" id="CAF1652297.1"/>
    </source>
</evidence>
<protein>
    <submittedName>
        <fullName evidence="1">Uncharacterized protein</fullName>
    </submittedName>
</protein>
<dbReference type="Proteomes" id="UP000663828">
    <property type="component" value="Unassembled WGS sequence"/>
</dbReference>
<name>A0A816EPG2_ADIRI</name>
<dbReference type="EMBL" id="CAJNOR010010250">
    <property type="protein sequence ID" value="CAF1652297.1"/>
    <property type="molecule type" value="Genomic_DNA"/>
</dbReference>
<comment type="caution">
    <text evidence="1">The sequence shown here is derived from an EMBL/GenBank/DDBJ whole genome shotgun (WGS) entry which is preliminary data.</text>
</comment>
<evidence type="ECO:0000313" key="2">
    <source>
        <dbReference type="Proteomes" id="UP000663828"/>
    </source>
</evidence>
<dbReference type="AlphaFoldDB" id="A0A816EPG2"/>
<reference evidence="1" key="1">
    <citation type="submission" date="2021-02" db="EMBL/GenBank/DDBJ databases">
        <authorList>
            <person name="Nowell W R."/>
        </authorList>
    </citation>
    <scope>NUCLEOTIDE SEQUENCE</scope>
</reference>
<accession>A0A816EPG2</accession>